<reference evidence="1" key="1">
    <citation type="submission" date="2014-05" db="EMBL/GenBank/DDBJ databases">
        <authorList>
            <person name="Chronopoulou M."/>
        </authorList>
    </citation>
    <scope>NUCLEOTIDE SEQUENCE</scope>
    <source>
        <tissue evidence="1">Whole organism</tissue>
    </source>
</reference>
<protein>
    <submittedName>
        <fullName evidence="1">Uncharacterized protein</fullName>
    </submittedName>
</protein>
<name>A0A0K2UVQ9_LEPSM</name>
<accession>A0A0K2UVQ9</accession>
<organism evidence="1">
    <name type="scientific">Lepeophtheirus salmonis</name>
    <name type="common">Salmon louse</name>
    <name type="synonym">Caligus salmonis</name>
    <dbReference type="NCBI Taxonomy" id="72036"/>
    <lineage>
        <taxon>Eukaryota</taxon>
        <taxon>Metazoa</taxon>
        <taxon>Ecdysozoa</taxon>
        <taxon>Arthropoda</taxon>
        <taxon>Crustacea</taxon>
        <taxon>Multicrustacea</taxon>
        <taxon>Hexanauplia</taxon>
        <taxon>Copepoda</taxon>
        <taxon>Siphonostomatoida</taxon>
        <taxon>Caligidae</taxon>
        <taxon>Lepeophtheirus</taxon>
    </lineage>
</organism>
<dbReference type="EMBL" id="HACA01024636">
    <property type="protein sequence ID" value="CDW41997.1"/>
    <property type="molecule type" value="Transcribed_RNA"/>
</dbReference>
<feature type="non-terminal residue" evidence="1">
    <location>
        <position position="1"/>
    </location>
</feature>
<evidence type="ECO:0000313" key="1">
    <source>
        <dbReference type="EMBL" id="CDW41997.1"/>
    </source>
</evidence>
<sequence length="57" mass="6894">FYTASGPSQKRGIGQLLLITRLGHKTREINQYCLHHLKRTGLSYFRLWNYETFRYFL</sequence>
<dbReference type="AlphaFoldDB" id="A0A0K2UVQ9"/>
<proteinExistence type="predicted"/>